<evidence type="ECO:0000313" key="8">
    <source>
        <dbReference type="EMBL" id="SFH45657.1"/>
    </source>
</evidence>
<dbReference type="SUPFAM" id="SSF54001">
    <property type="entry name" value="Cysteine proteinases"/>
    <property type="match status" value="1"/>
</dbReference>
<reference evidence="9" key="1">
    <citation type="submission" date="2016-10" db="EMBL/GenBank/DDBJ databases">
        <authorList>
            <person name="Varghese N."/>
            <person name="Submissions S."/>
        </authorList>
    </citation>
    <scope>NUCLEOTIDE SEQUENCE [LARGE SCALE GENOMIC DNA]</scope>
    <source>
        <strain evidence="9">Z-7934</strain>
    </source>
</reference>
<dbReference type="Proteomes" id="UP000199287">
    <property type="component" value="Unassembled WGS sequence"/>
</dbReference>
<dbReference type="OrthoDB" id="9808890at2"/>
<evidence type="ECO:0000259" key="7">
    <source>
        <dbReference type="PROSITE" id="PS51935"/>
    </source>
</evidence>
<dbReference type="STRING" id="69895.SAMN05192551_10129"/>
<dbReference type="Pfam" id="PF00877">
    <property type="entry name" value="NLPC_P60"/>
    <property type="match status" value="1"/>
</dbReference>
<dbReference type="InterPro" id="IPR038765">
    <property type="entry name" value="Papain-like_cys_pep_sf"/>
</dbReference>
<sequence length="371" mass="40888">MSNYRKRVILSLMTLSLIATCLPAYAQAGSGTVVGDNSTVRSEANLNASAIQTIPIGTKVSINGSDNDFLYVEVSGKNLSGWIHQDLVSLKESAKKQEVYKGIVTASTLNIRSGPSTGSSLQGQLRIGNELQVIGESDEWFQIVDERSIKGWVHGDYISIIPNLPSAYVNTEQVSIYTERKDSSGILKHLQKHDVVYIKDYKSGWYSVITESEVEGWVKRNDLTLIINGNAPTSRGGSRGNIAGIVSTTEKYLGTPYRYAATGPNQFDCSGFVYYILHEYYGDMLRQNNINLPRSSRYMATVGTAVGRDQLEIGDLVFFNNGSSSRINHVGIYIGSNNFIHASSGANMSVIISSLNADNYRRRYSTARRLF</sequence>
<feature type="domain" description="SH3b" evidence="6">
    <location>
        <begin position="99"/>
        <end position="162"/>
    </location>
</feature>
<name>A0A1I3A6B6_9FIRM</name>
<dbReference type="PANTHER" id="PTHR47053:SF1">
    <property type="entry name" value="MUREIN DD-ENDOPEPTIDASE MEPH-RELATED"/>
    <property type="match status" value="1"/>
</dbReference>
<keyword evidence="9" id="KW-1185">Reference proteome</keyword>
<dbReference type="InterPro" id="IPR000064">
    <property type="entry name" value="NLP_P60_dom"/>
</dbReference>
<accession>A0A1I3A6B6</accession>
<evidence type="ECO:0000256" key="4">
    <source>
        <dbReference type="ARBA" id="ARBA00022807"/>
    </source>
</evidence>
<dbReference type="EMBL" id="FOQA01000001">
    <property type="protein sequence ID" value="SFH45657.1"/>
    <property type="molecule type" value="Genomic_DNA"/>
</dbReference>
<feature type="domain" description="SH3b" evidence="6">
    <location>
        <begin position="28"/>
        <end position="91"/>
    </location>
</feature>
<keyword evidence="4" id="KW-0788">Thiol protease</keyword>
<gene>
    <name evidence="8" type="ORF">SAMN05192551_10129</name>
</gene>
<dbReference type="GO" id="GO:0008234">
    <property type="term" value="F:cysteine-type peptidase activity"/>
    <property type="evidence" value="ECO:0007669"/>
    <property type="project" value="UniProtKB-KW"/>
</dbReference>
<comment type="similarity">
    <text evidence="1">Belongs to the peptidase C40 family.</text>
</comment>
<dbReference type="SMART" id="SM00287">
    <property type="entry name" value="SH3b"/>
    <property type="match status" value="3"/>
</dbReference>
<evidence type="ECO:0000313" key="9">
    <source>
        <dbReference type="Proteomes" id="UP000199287"/>
    </source>
</evidence>
<evidence type="ECO:0000256" key="5">
    <source>
        <dbReference type="SAM" id="SignalP"/>
    </source>
</evidence>
<organism evidence="8 9">
    <name type="scientific">Tindallia magadiensis</name>
    <dbReference type="NCBI Taxonomy" id="69895"/>
    <lineage>
        <taxon>Bacteria</taxon>
        <taxon>Bacillati</taxon>
        <taxon>Bacillota</taxon>
        <taxon>Clostridia</taxon>
        <taxon>Peptostreptococcales</taxon>
        <taxon>Tindalliaceae</taxon>
        <taxon>Tindallia</taxon>
    </lineage>
</organism>
<evidence type="ECO:0000256" key="2">
    <source>
        <dbReference type="ARBA" id="ARBA00022670"/>
    </source>
</evidence>
<proteinExistence type="inferred from homology"/>
<dbReference type="Gene3D" id="3.90.1720.10">
    <property type="entry name" value="endopeptidase domain like (from Nostoc punctiforme)"/>
    <property type="match status" value="1"/>
</dbReference>
<dbReference type="Pfam" id="PF08239">
    <property type="entry name" value="SH3_3"/>
    <property type="match status" value="2"/>
</dbReference>
<dbReference type="GO" id="GO:0006508">
    <property type="term" value="P:proteolysis"/>
    <property type="evidence" value="ECO:0007669"/>
    <property type="project" value="UniProtKB-KW"/>
</dbReference>
<feature type="signal peptide" evidence="5">
    <location>
        <begin position="1"/>
        <end position="26"/>
    </location>
</feature>
<keyword evidence="5" id="KW-0732">Signal</keyword>
<protein>
    <submittedName>
        <fullName evidence="8">Cell wall-associated hydrolase, NlpC family</fullName>
    </submittedName>
</protein>
<dbReference type="Gene3D" id="2.30.30.40">
    <property type="entry name" value="SH3 Domains"/>
    <property type="match status" value="3"/>
</dbReference>
<dbReference type="AlphaFoldDB" id="A0A1I3A6B6"/>
<feature type="domain" description="NlpC/P60" evidence="7">
    <location>
        <begin position="239"/>
        <end position="371"/>
    </location>
</feature>
<dbReference type="InterPro" id="IPR003646">
    <property type="entry name" value="SH3-like_bac-type"/>
</dbReference>
<feature type="chain" id="PRO_5011469935" evidence="5">
    <location>
        <begin position="27"/>
        <end position="371"/>
    </location>
</feature>
<keyword evidence="2" id="KW-0645">Protease</keyword>
<evidence type="ECO:0000259" key="6">
    <source>
        <dbReference type="PROSITE" id="PS51781"/>
    </source>
</evidence>
<dbReference type="RefSeq" id="WP_093368497.1">
    <property type="nucleotide sequence ID" value="NZ_FOQA01000001.1"/>
</dbReference>
<evidence type="ECO:0000256" key="3">
    <source>
        <dbReference type="ARBA" id="ARBA00022801"/>
    </source>
</evidence>
<keyword evidence="3 8" id="KW-0378">Hydrolase</keyword>
<dbReference type="PANTHER" id="PTHR47053">
    <property type="entry name" value="MUREIN DD-ENDOPEPTIDASE MEPH-RELATED"/>
    <property type="match status" value="1"/>
</dbReference>
<evidence type="ECO:0000256" key="1">
    <source>
        <dbReference type="ARBA" id="ARBA00007074"/>
    </source>
</evidence>
<dbReference type="PROSITE" id="PS51781">
    <property type="entry name" value="SH3B"/>
    <property type="match status" value="2"/>
</dbReference>
<dbReference type="PROSITE" id="PS51935">
    <property type="entry name" value="NLPC_P60"/>
    <property type="match status" value="1"/>
</dbReference>
<dbReference type="InterPro" id="IPR051202">
    <property type="entry name" value="Peptidase_C40"/>
</dbReference>